<feature type="transmembrane region" description="Helical" evidence="5">
    <location>
        <begin position="24"/>
        <end position="43"/>
    </location>
</feature>
<dbReference type="PANTHER" id="PTHR43229:SF2">
    <property type="entry name" value="NODULATION PROTEIN J"/>
    <property type="match status" value="1"/>
</dbReference>
<protein>
    <submittedName>
        <fullName evidence="7">ABC-2 type transport system permease protein</fullName>
    </submittedName>
</protein>
<feature type="transmembrane region" description="Helical" evidence="5">
    <location>
        <begin position="235"/>
        <end position="256"/>
    </location>
</feature>
<dbReference type="STRING" id="35622.SAMN04489764_2723"/>
<dbReference type="GO" id="GO:0140359">
    <property type="term" value="F:ABC-type transporter activity"/>
    <property type="evidence" value="ECO:0007669"/>
    <property type="project" value="InterPro"/>
</dbReference>
<dbReference type="Pfam" id="PF12698">
    <property type="entry name" value="ABC2_membrane_3"/>
    <property type="match status" value="1"/>
</dbReference>
<feature type="domain" description="ABC-2 type transporter transmembrane" evidence="6">
    <location>
        <begin position="64"/>
        <end position="256"/>
    </location>
</feature>
<evidence type="ECO:0000256" key="3">
    <source>
        <dbReference type="ARBA" id="ARBA00022989"/>
    </source>
</evidence>
<dbReference type="EMBL" id="FNKK01000002">
    <property type="protein sequence ID" value="SDQ94537.1"/>
    <property type="molecule type" value="Genomic_DNA"/>
</dbReference>
<feature type="transmembrane region" description="Helical" evidence="5">
    <location>
        <begin position="55"/>
        <end position="79"/>
    </location>
</feature>
<organism evidence="7 8">
    <name type="scientific">Thermostaphylospora chromogena</name>
    <dbReference type="NCBI Taxonomy" id="35622"/>
    <lineage>
        <taxon>Bacteria</taxon>
        <taxon>Bacillati</taxon>
        <taxon>Actinomycetota</taxon>
        <taxon>Actinomycetes</taxon>
        <taxon>Streptosporangiales</taxon>
        <taxon>Thermomonosporaceae</taxon>
        <taxon>Thermostaphylospora</taxon>
    </lineage>
</organism>
<dbReference type="RefSeq" id="WP_093259367.1">
    <property type="nucleotide sequence ID" value="NZ_FNKK01000002.1"/>
</dbReference>
<evidence type="ECO:0000256" key="5">
    <source>
        <dbReference type="SAM" id="Phobius"/>
    </source>
</evidence>
<dbReference type="Proteomes" id="UP000217103">
    <property type="component" value="Unassembled WGS sequence"/>
</dbReference>
<feature type="transmembrane region" description="Helical" evidence="5">
    <location>
        <begin position="170"/>
        <end position="187"/>
    </location>
</feature>
<keyword evidence="2 5" id="KW-0812">Transmembrane</keyword>
<proteinExistence type="predicted"/>
<feature type="transmembrane region" description="Helical" evidence="5">
    <location>
        <begin position="100"/>
        <end position="125"/>
    </location>
</feature>
<keyword evidence="4 5" id="KW-0472">Membrane</keyword>
<reference evidence="7 8" key="1">
    <citation type="submission" date="2016-10" db="EMBL/GenBank/DDBJ databases">
        <authorList>
            <person name="de Groot N.N."/>
        </authorList>
    </citation>
    <scope>NUCLEOTIDE SEQUENCE [LARGE SCALE GENOMIC DNA]</scope>
    <source>
        <strain evidence="7 8">DSM 43794</strain>
    </source>
</reference>
<evidence type="ECO:0000313" key="8">
    <source>
        <dbReference type="Proteomes" id="UP000217103"/>
    </source>
</evidence>
<feature type="transmembrane region" description="Helical" evidence="5">
    <location>
        <begin position="137"/>
        <end position="158"/>
    </location>
</feature>
<evidence type="ECO:0000256" key="2">
    <source>
        <dbReference type="ARBA" id="ARBA00022692"/>
    </source>
</evidence>
<dbReference type="PANTHER" id="PTHR43229">
    <property type="entry name" value="NODULATION PROTEIN J"/>
    <property type="match status" value="1"/>
</dbReference>
<dbReference type="OrthoDB" id="3399482at2"/>
<evidence type="ECO:0000256" key="4">
    <source>
        <dbReference type="ARBA" id="ARBA00023136"/>
    </source>
</evidence>
<name>A0A1H1F0P0_9ACTN</name>
<evidence type="ECO:0000313" key="7">
    <source>
        <dbReference type="EMBL" id="SDQ94537.1"/>
    </source>
</evidence>
<sequence>MKTDLLHSIRLARLSLTQLGRNQTALFTVVLMPFLLVVMYIGLGRDRAMDISGVPATLFVLTGMPGMLLGFAVFINLVNSLTARREELLLKRLRSKVSPVGILGGTALGALIVFLGQIAFLVVWTVQGEDGPLPANLPLWLIAAVLGTAVFALLAIAYTGITPNTELAQITVLPPLLIIMMATPFYVPTSAMPPVLATVSKVMPTTPVVEIMRTAYLGRDFVGGEGEPLGFAEQWVAALPSFGVLLAWGVVAVLLAHRLFRWEPRRG</sequence>
<dbReference type="InterPro" id="IPR013525">
    <property type="entry name" value="ABC2_TM"/>
</dbReference>
<keyword evidence="8" id="KW-1185">Reference proteome</keyword>
<accession>A0A1H1F0P0</accession>
<evidence type="ECO:0000259" key="6">
    <source>
        <dbReference type="Pfam" id="PF12698"/>
    </source>
</evidence>
<dbReference type="InterPro" id="IPR051784">
    <property type="entry name" value="Nod_factor_ABC_transporter"/>
</dbReference>
<dbReference type="AlphaFoldDB" id="A0A1H1F0P0"/>
<keyword evidence="3 5" id="KW-1133">Transmembrane helix</keyword>
<evidence type="ECO:0000256" key="1">
    <source>
        <dbReference type="ARBA" id="ARBA00004141"/>
    </source>
</evidence>
<comment type="subcellular location">
    <subcellularLocation>
        <location evidence="1">Membrane</location>
        <topology evidence="1">Multi-pass membrane protein</topology>
    </subcellularLocation>
</comment>
<gene>
    <name evidence="7" type="ORF">SAMN04489764_2723</name>
</gene>
<dbReference type="GO" id="GO:0016020">
    <property type="term" value="C:membrane"/>
    <property type="evidence" value="ECO:0007669"/>
    <property type="project" value="UniProtKB-SubCell"/>
</dbReference>